<organism evidence="8 9">
    <name type="scientific">Marisediminitalea aggregata</name>
    <dbReference type="NCBI Taxonomy" id="634436"/>
    <lineage>
        <taxon>Bacteria</taxon>
        <taxon>Pseudomonadati</taxon>
        <taxon>Pseudomonadota</taxon>
        <taxon>Gammaproteobacteria</taxon>
        <taxon>Alteromonadales</taxon>
        <taxon>Alteromonadaceae</taxon>
        <taxon>Marisediminitalea</taxon>
    </lineage>
</organism>
<protein>
    <recommendedName>
        <fullName evidence="6">Transcription antitermination protein NusB</fullName>
    </recommendedName>
    <alternativeName>
        <fullName evidence="6">Antitermination factor NusB</fullName>
    </alternativeName>
</protein>
<evidence type="ECO:0000256" key="1">
    <source>
        <dbReference type="ARBA" id="ARBA00005952"/>
    </source>
</evidence>
<keyword evidence="4 6" id="KW-0805">Transcription regulation</keyword>
<accession>A0A1M5L2J3</accession>
<dbReference type="AlphaFoldDB" id="A0A1M5L2J3"/>
<reference evidence="9" key="1">
    <citation type="submission" date="2016-11" db="EMBL/GenBank/DDBJ databases">
        <authorList>
            <person name="Varghese N."/>
            <person name="Submissions S."/>
        </authorList>
    </citation>
    <scope>NUCLEOTIDE SEQUENCE [LARGE SCALE GENOMIC DNA]</scope>
    <source>
        <strain evidence="9">CGMCC 1.8995</strain>
    </source>
</reference>
<dbReference type="PANTHER" id="PTHR11078">
    <property type="entry name" value="N UTILIZATION SUBSTANCE PROTEIN B-RELATED"/>
    <property type="match status" value="1"/>
</dbReference>
<dbReference type="HAMAP" id="MF_00073">
    <property type="entry name" value="NusB"/>
    <property type="match status" value="1"/>
</dbReference>
<keyword evidence="5 6" id="KW-0804">Transcription</keyword>
<dbReference type="InterPro" id="IPR011605">
    <property type="entry name" value="NusB_fam"/>
</dbReference>
<evidence type="ECO:0000256" key="2">
    <source>
        <dbReference type="ARBA" id="ARBA00022814"/>
    </source>
</evidence>
<evidence type="ECO:0000256" key="3">
    <source>
        <dbReference type="ARBA" id="ARBA00022884"/>
    </source>
</evidence>
<evidence type="ECO:0000259" key="7">
    <source>
        <dbReference type="Pfam" id="PF01029"/>
    </source>
</evidence>
<dbReference type="CDD" id="cd00619">
    <property type="entry name" value="Terminator_NusB"/>
    <property type="match status" value="1"/>
</dbReference>
<keyword evidence="2 6" id="KW-0889">Transcription antitermination</keyword>
<evidence type="ECO:0000313" key="9">
    <source>
        <dbReference type="Proteomes" id="UP000184520"/>
    </source>
</evidence>
<comment type="similarity">
    <text evidence="1 6">Belongs to the NusB family.</text>
</comment>
<dbReference type="RefSeq" id="WP_073322919.1">
    <property type="nucleotide sequence ID" value="NZ_FQWD01000004.1"/>
</dbReference>
<feature type="domain" description="NusB/RsmB/TIM44" evidence="7">
    <location>
        <begin position="7"/>
        <end position="132"/>
    </location>
</feature>
<dbReference type="GO" id="GO:0006353">
    <property type="term" value="P:DNA-templated transcription termination"/>
    <property type="evidence" value="ECO:0007669"/>
    <property type="project" value="UniProtKB-UniRule"/>
</dbReference>
<dbReference type="InterPro" id="IPR006027">
    <property type="entry name" value="NusB_RsmB_TIM44"/>
</dbReference>
<dbReference type="PANTHER" id="PTHR11078:SF3">
    <property type="entry name" value="ANTITERMINATION NUSB DOMAIN-CONTAINING PROTEIN"/>
    <property type="match status" value="1"/>
</dbReference>
<dbReference type="GO" id="GO:0005829">
    <property type="term" value="C:cytosol"/>
    <property type="evidence" value="ECO:0007669"/>
    <property type="project" value="TreeGrafter"/>
</dbReference>
<dbReference type="Gene3D" id="1.10.940.10">
    <property type="entry name" value="NusB-like"/>
    <property type="match status" value="1"/>
</dbReference>
<evidence type="ECO:0000256" key="6">
    <source>
        <dbReference type="HAMAP-Rule" id="MF_00073"/>
    </source>
</evidence>
<gene>
    <name evidence="6" type="primary">nusB</name>
    <name evidence="8" type="ORF">SAMN05216361_2497</name>
</gene>
<sequence>MKVSPRRRARELALQGVYSWQMTNNAVEQVELALATSNDMKKVDMRFFQGLLRGVVKSAPELDDKIRPYLGRLPEELDPIEKAILRLATFELTQHVEVPYKVVINEAIELAKAFGAEDSHKFINGALDKAVRTLRPHERG</sequence>
<dbReference type="OrthoDB" id="9789556at2"/>
<dbReference type="NCBIfam" id="TIGR01951">
    <property type="entry name" value="nusB"/>
    <property type="match status" value="1"/>
</dbReference>
<evidence type="ECO:0000256" key="4">
    <source>
        <dbReference type="ARBA" id="ARBA00023015"/>
    </source>
</evidence>
<dbReference type="GO" id="GO:0003723">
    <property type="term" value="F:RNA binding"/>
    <property type="evidence" value="ECO:0007669"/>
    <property type="project" value="UniProtKB-UniRule"/>
</dbReference>
<keyword evidence="3 6" id="KW-0694">RNA-binding</keyword>
<dbReference type="GO" id="GO:0031564">
    <property type="term" value="P:transcription antitermination"/>
    <property type="evidence" value="ECO:0007669"/>
    <property type="project" value="UniProtKB-KW"/>
</dbReference>
<proteinExistence type="inferred from homology"/>
<dbReference type="InterPro" id="IPR035926">
    <property type="entry name" value="NusB-like_sf"/>
</dbReference>
<dbReference type="SUPFAM" id="SSF48013">
    <property type="entry name" value="NusB-like"/>
    <property type="match status" value="1"/>
</dbReference>
<dbReference type="EMBL" id="FQWD01000004">
    <property type="protein sequence ID" value="SHG59258.1"/>
    <property type="molecule type" value="Genomic_DNA"/>
</dbReference>
<name>A0A1M5L2J3_9ALTE</name>
<dbReference type="Proteomes" id="UP000184520">
    <property type="component" value="Unassembled WGS sequence"/>
</dbReference>
<evidence type="ECO:0000313" key="8">
    <source>
        <dbReference type="EMBL" id="SHG59258.1"/>
    </source>
</evidence>
<keyword evidence="9" id="KW-1185">Reference proteome</keyword>
<dbReference type="Pfam" id="PF01029">
    <property type="entry name" value="NusB"/>
    <property type="match status" value="1"/>
</dbReference>
<comment type="function">
    <text evidence="6">Involved in transcription antitermination. Required for transcription of ribosomal RNA (rRNA) genes. Binds specifically to the boxA antiterminator sequence of the ribosomal RNA (rrn) operons.</text>
</comment>
<dbReference type="STRING" id="634436.SAMN05216361_2497"/>
<evidence type="ECO:0000256" key="5">
    <source>
        <dbReference type="ARBA" id="ARBA00023163"/>
    </source>
</evidence>